<sequence length="111" mass="12413">MRFESCSYPGPIVLICRQRVLDAHAREHRGVLVIELSHTLLTPDADGLISIVSSMFCPWLEIGLHRVVSPVRAIRGMCALASGQICQHTRERSRYCLWPAPSLNLSVPEGY</sequence>
<proteinExistence type="predicted"/>
<evidence type="ECO:0000313" key="1">
    <source>
        <dbReference type="EMBL" id="ODQ77924.1"/>
    </source>
</evidence>
<dbReference type="Proteomes" id="UP000094336">
    <property type="component" value="Unassembled WGS sequence"/>
</dbReference>
<keyword evidence="2" id="KW-1185">Reference proteome</keyword>
<gene>
    <name evidence="1" type="ORF">BABINDRAFT_95542</name>
</gene>
<dbReference type="RefSeq" id="XP_018983252.1">
    <property type="nucleotide sequence ID" value="XM_019132986.1"/>
</dbReference>
<dbReference type="AlphaFoldDB" id="A0A1E3QKE5"/>
<dbReference type="GeneID" id="30150839"/>
<dbReference type="EMBL" id="KV454438">
    <property type="protein sequence ID" value="ODQ77924.1"/>
    <property type="molecule type" value="Genomic_DNA"/>
</dbReference>
<name>A0A1E3QKE5_9ASCO</name>
<evidence type="ECO:0000313" key="2">
    <source>
        <dbReference type="Proteomes" id="UP000094336"/>
    </source>
</evidence>
<reference evidence="2" key="1">
    <citation type="submission" date="2016-05" db="EMBL/GenBank/DDBJ databases">
        <title>Comparative genomics of biotechnologically important yeasts.</title>
        <authorList>
            <consortium name="DOE Joint Genome Institute"/>
            <person name="Riley R."/>
            <person name="Haridas S."/>
            <person name="Wolfe K.H."/>
            <person name="Lopes M.R."/>
            <person name="Hittinger C.T."/>
            <person name="Goker M."/>
            <person name="Salamov A."/>
            <person name="Wisecaver J."/>
            <person name="Long T.M."/>
            <person name="Aerts A.L."/>
            <person name="Barry K."/>
            <person name="Choi C."/>
            <person name="Clum A."/>
            <person name="Coughlan A.Y."/>
            <person name="Deshpande S."/>
            <person name="Douglass A.P."/>
            <person name="Hanson S.J."/>
            <person name="Klenk H.-P."/>
            <person name="Labutti K."/>
            <person name="Lapidus A."/>
            <person name="Lindquist E."/>
            <person name="Lipzen A."/>
            <person name="Meier-Kolthoff J.P."/>
            <person name="Ohm R.A."/>
            <person name="Otillar R.P."/>
            <person name="Pangilinan J."/>
            <person name="Peng Y."/>
            <person name="Rokas A."/>
            <person name="Rosa C.A."/>
            <person name="Scheuner C."/>
            <person name="Sibirny A.A."/>
            <person name="Slot J.C."/>
            <person name="Stielow J.B."/>
            <person name="Sun H."/>
            <person name="Kurtzman C.P."/>
            <person name="Blackwell M."/>
            <person name="Grigoriev I.V."/>
            <person name="Jeffries T.W."/>
        </authorList>
    </citation>
    <scope>NUCLEOTIDE SEQUENCE [LARGE SCALE GENOMIC DNA]</scope>
    <source>
        <strain evidence="2">NRRL Y-12698</strain>
    </source>
</reference>
<protein>
    <submittedName>
        <fullName evidence="1">Uncharacterized protein</fullName>
    </submittedName>
</protein>
<accession>A0A1E3QKE5</accession>
<organism evidence="1 2">
    <name type="scientific">Babjeviella inositovora NRRL Y-12698</name>
    <dbReference type="NCBI Taxonomy" id="984486"/>
    <lineage>
        <taxon>Eukaryota</taxon>
        <taxon>Fungi</taxon>
        <taxon>Dikarya</taxon>
        <taxon>Ascomycota</taxon>
        <taxon>Saccharomycotina</taxon>
        <taxon>Pichiomycetes</taxon>
        <taxon>Serinales incertae sedis</taxon>
        <taxon>Babjeviella</taxon>
    </lineage>
</organism>